<dbReference type="InterPro" id="IPR033403">
    <property type="entry name" value="DUF5110"/>
</dbReference>
<accession>A0AA35WA96</accession>
<feature type="domain" description="DUF5110" evidence="4">
    <location>
        <begin position="251"/>
        <end position="322"/>
    </location>
</feature>
<gene>
    <name evidence="6" type="ORF">GBAR_LOCUS6548</name>
</gene>
<dbReference type="Gene3D" id="3.20.20.80">
    <property type="entry name" value="Glycosidases"/>
    <property type="match status" value="1"/>
</dbReference>
<comment type="similarity">
    <text evidence="1 2">Belongs to the glycosyl hydrolase 31 family.</text>
</comment>
<evidence type="ECO:0000313" key="7">
    <source>
        <dbReference type="Proteomes" id="UP001174909"/>
    </source>
</evidence>
<feature type="domain" description="Glycoside hydrolase family 31 TIM barrel" evidence="3">
    <location>
        <begin position="10"/>
        <end position="131"/>
    </location>
</feature>
<dbReference type="InterPro" id="IPR013780">
    <property type="entry name" value="Glyco_hydro_b"/>
</dbReference>
<dbReference type="GO" id="GO:0005975">
    <property type="term" value="P:carbohydrate metabolic process"/>
    <property type="evidence" value="ECO:0007669"/>
    <property type="project" value="InterPro"/>
</dbReference>
<dbReference type="AlphaFoldDB" id="A0AA35WA96"/>
<evidence type="ECO:0000313" key="6">
    <source>
        <dbReference type="EMBL" id="CAI8009806.1"/>
    </source>
</evidence>
<name>A0AA35WA96_GEOBA</name>
<protein>
    <submittedName>
        <fullName evidence="6">Alpha-xylosidase</fullName>
    </submittedName>
</protein>
<dbReference type="SUPFAM" id="SSF51445">
    <property type="entry name" value="(Trans)glycosidases"/>
    <property type="match status" value="1"/>
</dbReference>
<feature type="non-terminal residue" evidence="6">
    <location>
        <position position="486"/>
    </location>
</feature>
<organism evidence="6 7">
    <name type="scientific">Geodia barretti</name>
    <name type="common">Barrett's horny sponge</name>
    <dbReference type="NCBI Taxonomy" id="519541"/>
    <lineage>
        <taxon>Eukaryota</taxon>
        <taxon>Metazoa</taxon>
        <taxon>Porifera</taxon>
        <taxon>Demospongiae</taxon>
        <taxon>Heteroscleromorpha</taxon>
        <taxon>Tetractinellida</taxon>
        <taxon>Astrophorina</taxon>
        <taxon>Geodiidae</taxon>
        <taxon>Geodia</taxon>
    </lineage>
</organism>
<dbReference type="EMBL" id="CASHTH010000992">
    <property type="protein sequence ID" value="CAI8009806.1"/>
    <property type="molecule type" value="Genomic_DNA"/>
</dbReference>
<dbReference type="Proteomes" id="UP001174909">
    <property type="component" value="Unassembled WGS sequence"/>
</dbReference>
<dbReference type="GO" id="GO:0090599">
    <property type="term" value="F:alpha-glucosidase activity"/>
    <property type="evidence" value="ECO:0007669"/>
    <property type="project" value="TreeGrafter"/>
</dbReference>
<dbReference type="InterPro" id="IPR017853">
    <property type="entry name" value="GH"/>
</dbReference>
<dbReference type="PANTHER" id="PTHR22762:SF89">
    <property type="entry name" value="ALPHA-XYLOSIDASE"/>
    <property type="match status" value="1"/>
</dbReference>
<sequence length="486" mass="55388">FTTPYHWQNNTIRPFLLHRWGGLGNHRYQVGFSGDVFPSWDSLHFQVNFTLRATNVGFGYWSHDIGGHLAPTPPELFTRWIQWGAFSPILRTHCKKNYDTYRRIWLYPTYNYEIMRRFLILRASLVPYIYSNARVAYDEGLSLLRPLYYYYPEAPEAYSYDHQYMFGSDLLVAPVTQEMDPIYQMVTKEIWIPEGSYISWFSGERLTGPQVVTRSFTLPEMAVYTREGSIIPMRTDDFSPLGSAQEIPDKLKFVVFVGKATRGESWLYEDDGKTTEYLSSKTSNTSISFSLNTTESVLDIIIGPTKGGFTGLPSSRQYQIQLPSFYPADKVNVQGQDVPYVSLGTSFSDYSKDCWTYDGNSLSLVVNIVSSHSLYTPLAVSISFPSYAEVDPITTYPGFTGRVARFQAAKQTLDMQWGKDTVYQEDYPALLMATEIGERITYSPSSYTSLLPKFEQYALSAVDELMVLSNLNSTVKEQLVAQISSI</sequence>
<dbReference type="Pfam" id="PF01055">
    <property type="entry name" value="Glyco_hydro_31_2nd"/>
    <property type="match status" value="1"/>
</dbReference>
<dbReference type="InterPro" id="IPR048395">
    <property type="entry name" value="Glyco_hydro_31_C"/>
</dbReference>
<dbReference type="InterPro" id="IPR000322">
    <property type="entry name" value="Glyco_hydro_31_TIM"/>
</dbReference>
<dbReference type="Pfam" id="PF17137">
    <property type="entry name" value="DUF5110"/>
    <property type="match status" value="1"/>
</dbReference>
<reference evidence="6" key="1">
    <citation type="submission" date="2023-03" db="EMBL/GenBank/DDBJ databases">
        <authorList>
            <person name="Steffen K."/>
            <person name="Cardenas P."/>
        </authorList>
    </citation>
    <scope>NUCLEOTIDE SEQUENCE</scope>
</reference>
<keyword evidence="7" id="KW-1185">Reference proteome</keyword>
<dbReference type="Pfam" id="PF21365">
    <property type="entry name" value="Glyco_hydro_31_3rd"/>
    <property type="match status" value="1"/>
</dbReference>
<dbReference type="GO" id="GO:0006491">
    <property type="term" value="P:N-glycan processing"/>
    <property type="evidence" value="ECO:0007669"/>
    <property type="project" value="TreeGrafter"/>
</dbReference>
<evidence type="ECO:0000256" key="2">
    <source>
        <dbReference type="RuleBase" id="RU361185"/>
    </source>
</evidence>
<dbReference type="SUPFAM" id="SSF51011">
    <property type="entry name" value="Glycosyl hydrolase domain"/>
    <property type="match status" value="1"/>
</dbReference>
<feature type="domain" description="Glycosyl hydrolase family 31 C-terminal" evidence="5">
    <location>
        <begin position="140"/>
        <end position="231"/>
    </location>
</feature>
<comment type="caution">
    <text evidence="6">The sequence shown here is derived from an EMBL/GenBank/DDBJ whole genome shotgun (WGS) entry which is preliminary data.</text>
</comment>
<dbReference type="PANTHER" id="PTHR22762">
    <property type="entry name" value="ALPHA-GLUCOSIDASE"/>
    <property type="match status" value="1"/>
</dbReference>
<keyword evidence="2" id="KW-0326">Glycosidase</keyword>
<proteinExistence type="inferred from homology"/>
<evidence type="ECO:0000259" key="5">
    <source>
        <dbReference type="Pfam" id="PF21365"/>
    </source>
</evidence>
<dbReference type="Gene3D" id="2.60.40.1180">
    <property type="entry name" value="Golgi alpha-mannosidase II"/>
    <property type="match status" value="2"/>
</dbReference>
<evidence type="ECO:0000256" key="1">
    <source>
        <dbReference type="ARBA" id="ARBA00007806"/>
    </source>
</evidence>
<evidence type="ECO:0000259" key="4">
    <source>
        <dbReference type="Pfam" id="PF17137"/>
    </source>
</evidence>
<keyword evidence="2" id="KW-0378">Hydrolase</keyword>
<evidence type="ECO:0000259" key="3">
    <source>
        <dbReference type="Pfam" id="PF01055"/>
    </source>
</evidence>